<name>A0A9W6Y3K7_9STRA</name>
<gene>
    <name evidence="1" type="ORF">Pfra01_002283000</name>
</gene>
<keyword evidence="2" id="KW-1185">Reference proteome</keyword>
<dbReference type="AlphaFoldDB" id="A0A9W6Y3K7"/>
<evidence type="ECO:0000313" key="2">
    <source>
        <dbReference type="Proteomes" id="UP001165121"/>
    </source>
</evidence>
<evidence type="ECO:0000313" key="1">
    <source>
        <dbReference type="EMBL" id="GMF54613.1"/>
    </source>
</evidence>
<organism evidence="1 2">
    <name type="scientific">Phytophthora fragariaefolia</name>
    <dbReference type="NCBI Taxonomy" id="1490495"/>
    <lineage>
        <taxon>Eukaryota</taxon>
        <taxon>Sar</taxon>
        <taxon>Stramenopiles</taxon>
        <taxon>Oomycota</taxon>
        <taxon>Peronosporomycetes</taxon>
        <taxon>Peronosporales</taxon>
        <taxon>Peronosporaceae</taxon>
        <taxon>Phytophthora</taxon>
    </lineage>
</organism>
<dbReference type="Proteomes" id="UP001165121">
    <property type="component" value="Unassembled WGS sequence"/>
</dbReference>
<accession>A0A9W6Y3K7</accession>
<reference evidence="1" key="1">
    <citation type="submission" date="2023-04" db="EMBL/GenBank/DDBJ databases">
        <title>Phytophthora fragariaefolia NBRC 109709.</title>
        <authorList>
            <person name="Ichikawa N."/>
            <person name="Sato H."/>
            <person name="Tonouchi N."/>
        </authorList>
    </citation>
    <scope>NUCLEOTIDE SEQUENCE</scope>
    <source>
        <strain evidence="1">NBRC 109709</strain>
    </source>
</reference>
<protein>
    <submittedName>
        <fullName evidence="1">Unnamed protein product</fullName>
    </submittedName>
</protein>
<proteinExistence type="predicted"/>
<dbReference type="EMBL" id="BSXT01003550">
    <property type="protein sequence ID" value="GMF54613.1"/>
    <property type="molecule type" value="Genomic_DNA"/>
</dbReference>
<comment type="caution">
    <text evidence="1">The sequence shown here is derived from an EMBL/GenBank/DDBJ whole genome shotgun (WGS) entry which is preliminary data.</text>
</comment>
<sequence>MERAVDGGDGHIGGRVSEQPLLHDGHGHVRLLVQVLLELGHDLDRHLDAHAAHSAAGLLLNTTLRSNATGTTGRHGIAGSDEPVLARHATGLHGVCHSRLLYGIHEVTVWHILTDQYFLLTKYQYWIQKDNKEEVGGSRASLDAFDYVLLW</sequence>